<dbReference type="Proteomes" id="UP000620104">
    <property type="component" value="Unassembled WGS sequence"/>
</dbReference>
<dbReference type="InterPro" id="IPR009836">
    <property type="entry name" value="GRDP-like"/>
</dbReference>
<dbReference type="Pfam" id="PF07173">
    <property type="entry name" value="GRDP-like"/>
    <property type="match status" value="1"/>
</dbReference>
<dbReference type="EMBL" id="BLZA01000057">
    <property type="protein sequence ID" value="GHJ90217.1"/>
    <property type="molecule type" value="Genomic_DNA"/>
</dbReference>
<feature type="region of interest" description="Disordered" evidence="1">
    <location>
        <begin position="635"/>
        <end position="670"/>
    </location>
</feature>
<keyword evidence="4" id="KW-1185">Reference proteome</keyword>
<name>A0A8H3TZW2_9TREE</name>
<feature type="compositionally biased region" description="Low complexity" evidence="1">
    <location>
        <begin position="22"/>
        <end position="31"/>
    </location>
</feature>
<dbReference type="AlphaFoldDB" id="A0A8H3TZW2"/>
<dbReference type="PANTHER" id="PTHR34365">
    <property type="entry name" value="ENOLASE (DUF1399)"/>
    <property type="match status" value="1"/>
</dbReference>
<proteinExistence type="predicted"/>
<evidence type="ECO:0000313" key="3">
    <source>
        <dbReference type="EMBL" id="GHJ90217.1"/>
    </source>
</evidence>
<evidence type="ECO:0000256" key="2">
    <source>
        <dbReference type="SAM" id="Phobius"/>
    </source>
</evidence>
<sequence>MGTSKDSPPPYAAHLTARADGPPSYASTSAPIAPPPIDERTLLPASFRVGPFNVAPFVTVPEMQLHLRLLAAFDTMQQKVRITPETQGDILDGDTRWAVFCVRAKQEFQRWALELRRRGYRGMLRGEDLPGLEVMMVWHSYMLNPRKYYEDCQRDPGMESIARLGAFPLELVTTYIDPVTFEYNPVRHEKTPPVNETLPIPTDPETSTFSLLCPQCNTNNTVPWLMHPSRPHGYCQKQFQHRCACGLMITHDVLRVAKVCNDLVGVHSGTIGFLPGLGLMPSTGDMTPMVGPRLSNAIAAFFYGKYVEKTKDISTRDVRNDQRDSKKIGYDDDEGPWTASSLGQQLFNWDFATFEKLLDEALKSGTIARTSPGVLFKRTAVNLRIGRMYAAYSHAGKASVALAPAVMRQANFIGKMKDLGWLEPGRFDGGKRQAFLLQKAAARYHAFLDLMAAMPSGFLCPTLNIDLAWHTHQLRPDEYREHTLQITSPISRFIDHDDKVSEVKLGDAYDLTSRAWLARFKVPYSQCGCHQGDLSAIDEGLSSIISHKLKFWNKGESKTDQRRRAIEKVIAEMEVGERDASHPSVHNLVVIETPASQRQRAKRMNDIQARNRKAQSLGATHDGKDLELKRALIKDPEHPDPFVQDVPTLSYHGQQGQPPPDKSHVPPATPGMSSMGLPYWGVGLGAAAVVGGAAAWGLIVANPHCLSSDECNKRGGCAAGVGLGGGGYCGTGGTGACAGGRAGCSNASWGESSSGLGAGTCGGGGGGGGACGGGGGGGN</sequence>
<dbReference type="OrthoDB" id="2587819at2759"/>
<feature type="transmembrane region" description="Helical" evidence="2">
    <location>
        <begin position="677"/>
        <end position="699"/>
    </location>
</feature>
<reference evidence="3" key="1">
    <citation type="submission" date="2020-07" db="EMBL/GenBank/DDBJ databases">
        <title>Draft Genome Sequence of a Deep-Sea Yeast, Naganishia (Cryptococcus) liquefaciens strain N6.</title>
        <authorList>
            <person name="Han Y.W."/>
            <person name="Kajitani R."/>
            <person name="Morimoto H."/>
            <person name="Parhat M."/>
            <person name="Tsubouchi H."/>
            <person name="Bakenova O."/>
            <person name="Ogata M."/>
            <person name="Argunhan B."/>
            <person name="Aoki R."/>
            <person name="Kajiwara S."/>
            <person name="Itoh T."/>
            <person name="Iwasaki H."/>
        </authorList>
    </citation>
    <scope>NUCLEOTIDE SEQUENCE</scope>
    <source>
        <strain evidence="3">N6</strain>
    </source>
</reference>
<feature type="region of interest" description="Disordered" evidence="1">
    <location>
        <begin position="1"/>
        <end position="31"/>
    </location>
</feature>
<gene>
    <name evidence="3" type="ORF">NliqN6_6619</name>
</gene>
<evidence type="ECO:0000313" key="4">
    <source>
        <dbReference type="Proteomes" id="UP000620104"/>
    </source>
</evidence>
<protein>
    <submittedName>
        <fullName evidence="3">Uncharacterized protein</fullName>
    </submittedName>
</protein>
<accession>A0A8H3TZW2</accession>
<evidence type="ECO:0000256" key="1">
    <source>
        <dbReference type="SAM" id="MobiDB-lite"/>
    </source>
</evidence>
<keyword evidence="2" id="KW-1133">Transmembrane helix</keyword>
<organism evidence="3 4">
    <name type="scientific">Naganishia liquefaciens</name>
    <dbReference type="NCBI Taxonomy" id="104408"/>
    <lineage>
        <taxon>Eukaryota</taxon>
        <taxon>Fungi</taxon>
        <taxon>Dikarya</taxon>
        <taxon>Basidiomycota</taxon>
        <taxon>Agaricomycotina</taxon>
        <taxon>Tremellomycetes</taxon>
        <taxon>Filobasidiales</taxon>
        <taxon>Filobasidiaceae</taxon>
        <taxon>Naganishia</taxon>
    </lineage>
</organism>
<keyword evidence="2" id="KW-0472">Membrane</keyword>
<dbReference type="PANTHER" id="PTHR34365:SF7">
    <property type="entry name" value="GLYCINE-RICH DOMAIN-CONTAINING PROTEIN 1"/>
    <property type="match status" value="1"/>
</dbReference>
<comment type="caution">
    <text evidence="3">The sequence shown here is derived from an EMBL/GenBank/DDBJ whole genome shotgun (WGS) entry which is preliminary data.</text>
</comment>
<keyword evidence="2" id="KW-0812">Transmembrane</keyword>